<evidence type="ECO:0000256" key="1">
    <source>
        <dbReference type="ARBA" id="ARBA00010815"/>
    </source>
</evidence>
<dbReference type="PANTHER" id="PTHR43667:SF1">
    <property type="entry name" value="CYCLOPROPANE-FATTY-ACYL-PHOSPHOLIPID SYNTHASE"/>
    <property type="match status" value="1"/>
</dbReference>
<dbReference type="CDD" id="cd02440">
    <property type="entry name" value="AdoMet_MTases"/>
    <property type="match status" value="1"/>
</dbReference>
<dbReference type="OrthoDB" id="43862at2"/>
<dbReference type="PANTHER" id="PTHR43667">
    <property type="entry name" value="CYCLOPROPANE-FATTY-ACYL-PHOSPHOLIPID SYNTHASE"/>
    <property type="match status" value="1"/>
</dbReference>
<dbReference type="AlphaFoldDB" id="A0A5B9Q5G2"/>
<keyword evidence="4" id="KW-0949">S-adenosyl-L-methionine</keyword>
<keyword evidence="3 6" id="KW-0808">Transferase</keyword>
<dbReference type="GO" id="GO:0008610">
    <property type="term" value="P:lipid biosynthetic process"/>
    <property type="evidence" value="ECO:0007669"/>
    <property type="project" value="InterPro"/>
</dbReference>
<dbReference type="Proteomes" id="UP000323917">
    <property type="component" value="Chromosome"/>
</dbReference>
<evidence type="ECO:0000256" key="4">
    <source>
        <dbReference type="ARBA" id="ARBA00022691"/>
    </source>
</evidence>
<name>A0A5B9Q5G2_9BACT</name>
<evidence type="ECO:0000256" key="5">
    <source>
        <dbReference type="ARBA" id="ARBA00023098"/>
    </source>
</evidence>
<dbReference type="EMBL" id="CP042913">
    <property type="protein sequence ID" value="QEG32970.1"/>
    <property type="molecule type" value="Genomic_DNA"/>
</dbReference>
<evidence type="ECO:0000256" key="2">
    <source>
        <dbReference type="ARBA" id="ARBA00022603"/>
    </source>
</evidence>
<organism evidence="6 7">
    <name type="scientific">Bythopirellula goksoeyrii</name>
    <dbReference type="NCBI Taxonomy" id="1400387"/>
    <lineage>
        <taxon>Bacteria</taxon>
        <taxon>Pseudomonadati</taxon>
        <taxon>Planctomycetota</taxon>
        <taxon>Planctomycetia</taxon>
        <taxon>Pirellulales</taxon>
        <taxon>Lacipirellulaceae</taxon>
        <taxon>Bythopirellula</taxon>
    </lineage>
</organism>
<keyword evidence="7" id="KW-1185">Reference proteome</keyword>
<dbReference type="Pfam" id="PF02353">
    <property type="entry name" value="CMAS"/>
    <property type="match status" value="1"/>
</dbReference>
<dbReference type="PIRSF" id="PIRSF003085">
    <property type="entry name" value="CMAS"/>
    <property type="match status" value="1"/>
</dbReference>
<keyword evidence="2 6" id="KW-0489">Methyltransferase</keyword>
<dbReference type="SUPFAM" id="SSF53335">
    <property type="entry name" value="S-adenosyl-L-methionine-dependent methyltransferases"/>
    <property type="match status" value="1"/>
</dbReference>
<dbReference type="InterPro" id="IPR029063">
    <property type="entry name" value="SAM-dependent_MTases_sf"/>
</dbReference>
<dbReference type="GO" id="GO:0008168">
    <property type="term" value="F:methyltransferase activity"/>
    <property type="evidence" value="ECO:0007669"/>
    <property type="project" value="UniProtKB-KW"/>
</dbReference>
<dbReference type="KEGG" id="bgok:Pr1d_02310"/>
<keyword evidence="5" id="KW-0443">Lipid metabolism</keyword>
<dbReference type="GO" id="GO:0032259">
    <property type="term" value="P:methylation"/>
    <property type="evidence" value="ECO:0007669"/>
    <property type="project" value="UniProtKB-KW"/>
</dbReference>
<dbReference type="InterPro" id="IPR003333">
    <property type="entry name" value="CMAS"/>
</dbReference>
<protein>
    <submittedName>
        <fullName evidence="6">Hydroxymycolate synthase MmaA4</fullName>
        <ecNumber evidence="6">2.1.1.-</ecNumber>
    </submittedName>
</protein>
<proteinExistence type="inferred from homology"/>
<dbReference type="InterPro" id="IPR050723">
    <property type="entry name" value="CFA/CMAS"/>
</dbReference>
<gene>
    <name evidence="6" type="primary">cmaA</name>
    <name evidence="6" type="ORF">Pr1d_02310</name>
</gene>
<evidence type="ECO:0000313" key="7">
    <source>
        <dbReference type="Proteomes" id="UP000323917"/>
    </source>
</evidence>
<dbReference type="RefSeq" id="WP_148071782.1">
    <property type="nucleotide sequence ID" value="NZ_CP042913.1"/>
</dbReference>
<dbReference type="Gene3D" id="3.40.50.150">
    <property type="entry name" value="Vaccinia Virus protein VP39"/>
    <property type="match status" value="1"/>
</dbReference>
<reference evidence="6 7" key="1">
    <citation type="submission" date="2019-08" db="EMBL/GenBank/DDBJ databases">
        <title>Deep-cultivation of Planctomycetes and their phenomic and genomic characterization uncovers novel biology.</title>
        <authorList>
            <person name="Wiegand S."/>
            <person name="Jogler M."/>
            <person name="Boedeker C."/>
            <person name="Pinto D."/>
            <person name="Vollmers J."/>
            <person name="Rivas-Marin E."/>
            <person name="Kohn T."/>
            <person name="Peeters S.H."/>
            <person name="Heuer A."/>
            <person name="Rast P."/>
            <person name="Oberbeckmann S."/>
            <person name="Bunk B."/>
            <person name="Jeske O."/>
            <person name="Meyerdierks A."/>
            <person name="Storesund J.E."/>
            <person name="Kallscheuer N."/>
            <person name="Luecker S."/>
            <person name="Lage O.M."/>
            <person name="Pohl T."/>
            <person name="Merkel B.J."/>
            <person name="Hornburger P."/>
            <person name="Mueller R.-W."/>
            <person name="Bruemmer F."/>
            <person name="Labrenz M."/>
            <person name="Spormann A.M."/>
            <person name="Op den Camp H."/>
            <person name="Overmann J."/>
            <person name="Amann R."/>
            <person name="Jetten M.S.M."/>
            <person name="Mascher T."/>
            <person name="Medema M.H."/>
            <person name="Devos D.P."/>
            <person name="Kaster A.-K."/>
            <person name="Ovreas L."/>
            <person name="Rohde M."/>
            <person name="Galperin M.Y."/>
            <person name="Jogler C."/>
        </authorList>
    </citation>
    <scope>NUCLEOTIDE SEQUENCE [LARGE SCALE GENOMIC DNA]</scope>
    <source>
        <strain evidence="6 7">Pr1d</strain>
    </source>
</reference>
<dbReference type="EC" id="2.1.1.-" evidence="6"/>
<comment type="similarity">
    <text evidence="1">Belongs to the CFA/CMAS family.</text>
</comment>
<evidence type="ECO:0000313" key="6">
    <source>
        <dbReference type="EMBL" id="QEG32970.1"/>
    </source>
</evidence>
<evidence type="ECO:0000256" key="3">
    <source>
        <dbReference type="ARBA" id="ARBA00022679"/>
    </source>
</evidence>
<sequence length="341" mass="39771">MNFLARKVLNVCEAVPYGVSYAWLNDKIRSPEPLNEEAIWQEITGPLPAAVQFVRDHWPLRPLRWALLSAKMKQDHLLGIAEHYDVSNEFYELFLDKKYMFYTCADFHRPDETIEEAQQNKADFILKLIDPQPGEKILELGCGWGAMLKRLYEHTGEKENLHGITLSQEQVTYNEQHNGFNVSFDNFITRDYQPNEYDVIYSIGSFEHVRPNEIESLSKKLFDALKPGGRAVHHFFCRVPPKLFATAICSQIYFPGSIGSTYNEWLHAFEGAGFRISHRSIHDYRPTLRAWFDNLVANRERALQLVDVQTYNRYVTFFPSSYRYFDDGNGMLVRWVMHKPG</sequence>
<accession>A0A5B9Q5G2</accession>